<comment type="caution">
    <text evidence="3">The sequence shown here is derived from an EMBL/GenBank/DDBJ whole genome shotgun (WGS) entry which is preliminary data.</text>
</comment>
<evidence type="ECO:0000313" key="2">
    <source>
        <dbReference type="EMBL" id="MDV6236591.1"/>
    </source>
</evidence>
<dbReference type="AlphaFoldDB" id="A0A2N0B6Q4"/>
<dbReference type="Pfam" id="PF08818">
    <property type="entry name" value="DUF1801"/>
    <property type="match status" value="1"/>
</dbReference>
<accession>A0A2N0B6Q4</accession>
<evidence type="ECO:0000313" key="3">
    <source>
        <dbReference type="EMBL" id="PJZ92224.1"/>
    </source>
</evidence>
<dbReference type="SUPFAM" id="SSF159888">
    <property type="entry name" value="YdhG-like"/>
    <property type="match status" value="1"/>
</dbReference>
<gene>
    <name evidence="2" type="ORF">CH379_013240</name>
    <name evidence="3" type="ORF">CH379_14300</name>
</gene>
<evidence type="ECO:0000313" key="4">
    <source>
        <dbReference type="Proteomes" id="UP000232122"/>
    </source>
</evidence>
<evidence type="ECO:0000259" key="1">
    <source>
        <dbReference type="Pfam" id="PF08818"/>
    </source>
</evidence>
<dbReference type="Proteomes" id="UP000232122">
    <property type="component" value="Unassembled WGS sequence"/>
</dbReference>
<sequence>MNSKTPKHKPRRFQNPEIAELFDGYPKSVREKLLRLRELIYETADSTEGVGTLQEALKWGQPSYLTPETKSGSTIRIDRLKNDETRYAIFFHCQTDLISNFRELFSGKLEFEGNRCILLKADRPVPEKELKVCISMALTYHKDKKKG</sequence>
<reference evidence="2 4" key="2">
    <citation type="journal article" date="2018" name="Microb. Genom.">
        <title>Deciphering the unexplored Leptospira diversity from soils uncovers genomic evolution to virulence.</title>
        <authorList>
            <person name="Thibeaux R."/>
            <person name="Iraola G."/>
            <person name="Ferres I."/>
            <person name="Bierque E."/>
            <person name="Girault D."/>
            <person name="Soupe-Gilbert M.E."/>
            <person name="Picardeau M."/>
            <person name="Goarant C."/>
        </authorList>
    </citation>
    <scope>NUCLEOTIDE SEQUENCE [LARGE SCALE GENOMIC DNA]</scope>
    <source>
        <strain evidence="2 4">ATI7-C-A5</strain>
    </source>
</reference>
<dbReference type="EMBL" id="NPEF02000015">
    <property type="protein sequence ID" value="MDV6236591.1"/>
    <property type="molecule type" value="Genomic_DNA"/>
</dbReference>
<keyword evidence="4" id="KW-1185">Reference proteome</keyword>
<reference evidence="2" key="3">
    <citation type="submission" date="2023-10" db="EMBL/GenBank/DDBJ databases">
        <authorList>
            <person name="Picardeau M."/>
            <person name="Thibeaux R."/>
        </authorList>
    </citation>
    <scope>NUCLEOTIDE SEQUENCE</scope>
    <source>
        <strain evidence="2">ATI7-C-A5</strain>
    </source>
</reference>
<protein>
    <submittedName>
        <fullName evidence="2">DUF1801 domain-containing protein</fullName>
    </submittedName>
</protein>
<dbReference type="OrthoDB" id="328972at2"/>
<organism evidence="3">
    <name type="scientific">Leptospira ellisii</name>
    <dbReference type="NCBI Taxonomy" id="2023197"/>
    <lineage>
        <taxon>Bacteria</taxon>
        <taxon>Pseudomonadati</taxon>
        <taxon>Spirochaetota</taxon>
        <taxon>Spirochaetia</taxon>
        <taxon>Leptospirales</taxon>
        <taxon>Leptospiraceae</taxon>
        <taxon>Leptospira</taxon>
    </lineage>
</organism>
<reference evidence="3" key="1">
    <citation type="submission" date="2017-07" db="EMBL/GenBank/DDBJ databases">
        <title>Leptospira spp. isolated from tropical soils.</title>
        <authorList>
            <person name="Thibeaux R."/>
            <person name="Iraola G."/>
            <person name="Ferres I."/>
            <person name="Bierque E."/>
            <person name="Girault D."/>
            <person name="Soupe-Gilbert M.-E."/>
            <person name="Picardeau M."/>
            <person name="Goarant C."/>
        </authorList>
    </citation>
    <scope>NUCLEOTIDE SEQUENCE [LARGE SCALE GENOMIC DNA]</scope>
    <source>
        <strain evidence="3">ATI7-C-A5</strain>
    </source>
</reference>
<dbReference type="RefSeq" id="WP_100765384.1">
    <property type="nucleotide sequence ID" value="NZ_NPEF02000015.1"/>
</dbReference>
<dbReference type="InterPro" id="IPR014922">
    <property type="entry name" value="YdhG-like"/>
</dbReference>
<dbReference type="EMBL" id="NPEF01000158">
    <property type="protein sequence ID" value="PJZ92224.1"/>
    <property type="molecule type" value="Genomic_DNA"/>
</dbReference>
<proteinExistence type="predicted"/>
<name>A0A2N0B6Q4_9LEPT</name>
<feature type="domain" description="YdhG-like" evidence="1">
    <location>
        <begin position="30"/>
        <end position="137"/>
    </location>
</feature>